<dbReference type="InterPro" id="IPR031924">
    <property type="entry name" value="GH115"/>
</dbReference>
<gene>
    <name evidence="4" type="ORF">F7D25_12075</name>
</gene>
<evidence type="ECO:0000313" key="4">
    <source>
        <dbReference type="EMBL" id="MQP15129.1"/>
    </source>
</evidence>
<evidence type="ECO:0000259" key="3">
    <source>
        <dbReference type="Pfam" id="PF17829"/>
    </source>
</evidence>
<dbReference type="AlphaFoldDB" id="A0A6G1VNW0"/>
<dbReference type="PANTHER" id="PTHR37842">
    <property type="match status" value="1"/>
</dbReference>
<dbReference type="Gene3D" id="3.30.379.10">
    <property type="entry name" value="Chitobiase/beta-hexosaminidase domain 2-like"/>
    <property type="match status" value="1"/>
</dbReference>
<organism evidence="4 5">
    <name type="scientific">Segatella copri</name>
    <dbReference type="NCBI Taxonomy" id="165179"/>
    <lineage>
        <taxon>Bacteria</taxon>
        <taxon>Pseudomonadati</taxon>
        <taxon>Bacteroidota</taxon>
        <taxon>Bacteroidia</taxon>
        <taxon>Bacteroidales</taxon>
        <taxon>Prevotellaceae</taxon>
        <taxon>Segatella</taxon>
    </lineage>
</organism>
<dbReference type="GO" id="GO:0016787">
    <property type="term" value="F:hydrolase activity"/>
    <property type="evidence" value="ECO:0007669"/>
    <property type="project" value="UniProtKB-KW"/>
</dbReference>
<dbReference type="Proteomes" id="UP000477980">
    <property type="component" value="Unassembled WGS sequence"/>
</dbReference>
<evidence type="ECO:0000256" key="1">
    <source>
        <dbReference type="ARBA" id="ARBA00022801"/>
    </source>
</evidence>
<feature type="chain" id="PRO_5026268188" description="Gylcosyl hydrolase 115 C-terminal domain-containing protein" evidence="2">
    <location>
        <begin position="25"/>
        <end position="708"/>
    </location>
</feature>
<reference evidence="4 5" key="1">
    <citation type="submission" date="2019-09" db="EMBL/GenBank/DDBJ databases">
        <title>Distinct polysaccharide growth profiles of human intestinal Prevotella copri isolates.</title>
        <authorList>
            <person name="Fehlner-Peach H."/>
            <person name="Magnabosco C."/>
            <person name="Raghavan V."/>
            <person name="Scher J.U."/>
            <person name="Tett A."/>
            <person name="Cox L.M."/>
            <person name="Gottsegen C."/>
            <person name="Watters A."/>
            <person name="Wiltshire- Gordon J.D."/>
            <person name="Segata N."/>
            <person name="Bonneau R."/>
            <person name="Littman D.R."/>
        </authorList>
    </citation>
    <scope>NUCLEOTIDE SEQUENCE [LARGE SCALE GENOMIC DNA]</scope>
    <source>
        <strain evidence="5">iAA917</strain>
    </source>
</reference>
<keyword evidence="2" id="KW-0732">Signal</keyword>
<dbReference type="EMBL" id="VZAH01000116">
    <property type="protein sequence ID" value="MQP15129.1"/>
    <property type="molecule type" value="Genomic_DNA"/>
</dbReference>
<sequence>MNYKKIIVGFALSLACLSVQQAGAETFSKSKKKENVTAATSINWADASGKVSYSINATTAPVVKIALRMFSNDMKAITGNEAKEKACANIQIYQLNQLTNKEFSAVEKLGAPLHKFITAKDAFYIGTRKGKIIVIGSDARGTAYAIMELSRMAGVSPMAGWNDLKPQTRQNLSTQVGTEKIEIPRIEFRGLALNGSKWMNQKNYSQLARLMLRLRANTLWQVDGKYEAAYNKAVADSFDICIAENYKVTEITGKKHKKKHKKTLENVKMICAGNQMQLENVSPALVLEMLNNRDYLETKSEHREKSHRSEMHNDEERAWIANVTNPKMVSLQLAMISDLAWDSEALQGGISSYLQNWLSSLFGNVAAKKIKPLMEEYYRLTSIRQPAFMAMPFGDTEFNSGEFGNELERYLYAYDQLKTQTANLERTLPADQRDGFFEIVKYPIFSAGLITEKELEAQEARDIARPGLFLNDEEAKASAAVSLNAYNTLKQLNAYYLKLGKGKWSSIITTDGAEMQAPQLPGTLPAKDIKLLMQDAFDRNQDLQPLVTFTKNITAKNAYDWTNAFQAPAAKDGTAEKIQLKPLLGHSSNAVKLPKGAILRYRFVSSSIGDARFTLATIPSYLPNEKNMRVSVSIDGAEPVICQMKEDYNSKEWKMNHWRGQALKSFYVTLLDGYHTVEIKALDDNIIVDQWVLDFDVDREYYVFPVTR</sequence>
<dbReference type="InterPro" id="IPR041437">
    <property type="entry name" value="GH115_C"/>
</dbReference>
<dbReference type="Pfam" id="PF17829">
    <property type="entry name" value="GH115_C"/>
    <property type="match status" value="1"/>
</dbReference>
<accession>A0A6G1VNW0</accession>
<comment type="caution">
    <text evidence="4">The sequence shown here is derived from an EMBL/GenBank/DDBJ whole genome shotgun (WGS) entry which is preliminary data.</text>
</comment>
<dbReference type="Gene3D" id="1.20.58.2150">
    <property type="match status" value="1"/>
</dbReference>
<protein>
    <recommendedName>
        <fullName evidence="3">Gylcosyl hydrolase 115 C-terminal domain-containing protein</fullName>
    </recommendedName>
</protein>
<dbReference type="InterPro" id="IPR029018">
    <property type="entry name" value="Hex-like_dom2"/>
</dbReference>
<feature type="signal peptide" evidence="2">
    <location>
        <begin position="1"/>
        <end position="24"/>
    </location>
</feature>
<dbReference type="PANTHER" id="PTHR37842:SF2">
    <property type="entry name" value="GYLCOSYL HYDROLASE 115 C-TERMINAL DOMAIN-CONTAINING PROTEIN"/>
    <property type="match status" value="1"/>
</dbReference>
<dbReference type="RefSeq" id="WP_153091105.1">
    <property type="nucleotide sequence ID" value="NZ_VZAH01000116.1"/>
</dbReference>
<evidence type="ECO:0000256" key="2">
    <source>
        <dbReference type="SAM" id="SignalP"/>
    </source>
</evidence>
<evidence type="ECO:0000313" key="5">
    <source>
        <dbReference type="Proteomes" id="UP000477980"/>
    </source>
</evidence>
<dbReference type="SUPFAM" id="SSF55545">
    <property type="entry name" value="beta-N-acetylhexosaminidase-like domain"/>
    <property type="match status" value="1"/>
</dbReference>
<dbReference type="PROSITE" id="PS51257">
    <property type="entry name" value="PROKAR_LIPOPROTEIN"/>
    <property type="match status" value="1"/>
</dbReference>
<name>A0A6G1VNW0_9BACT</name>
<keyword evidence="1" id="KW-0378">Hydrolase</keyword>
<proteinExistence type="predicted"/>
<dbReference type="OrthoDB" id="8727830at2"/>
<dbReference type="Pfam" id="PF15979">
    <property type="entry name" value="Glyco_hydro_115"/>
    <property type="match status" value="1"/>
</dbReference>
<feature type="domain" description="Gylcosyl hydrolase 115 C-terminal" evidence="3">
    <location>
        <begin position="591"/>
        <end position="705"/>
    </location>
</feature>
<dbReference type="Gene3D" id="2.60.120.1620">
    <property type="match status" value="1"/>
</dbReference>
<dbReference type="GO" id="GO:0005975">
    <property type="term" value="P:carbohydrate metabolic process"/>
    <property type="evidence" value="ECO:0007669"/>
    <property type="project" value="UniProtKB-ARBA"/>
</dbReference>